<protein>
    <submittedName>
        <fullName evidence="2">2-phosphosulfolactate phosphatase</fullName>
    </submittedName>
</protein>
<organism evidence="2 3">
    <name type="scientific">Planifilum fulgidum</name>
    <dbReference type="NCBI Taxonomy" id="201973"/>
    <lineage>
        <taxon>Bacteria</taxon>
        <taxon>Bacillati</taxon>
        <taxon>Bacillota</taxon>
        <taxon>Bacilli</taxon>
        <taxon>Bacillales</taxon>
        <taxon>Thermoactinomycetaceae</taxon>
        <taxon>Planifilum</taxon>
    </lineage>
</organism>
<dbReference type="AlphaFoldDB" id="A0A1I2RC96"/>
<dbReference type="RefSeq" id="WP_245752288.1">
    <property type="nucleotide sequence ID" value="NZ_FOOK01000030.1"/>
</dbReference>
<dbReference type="InterPro" id="IPR036702">
    <property type="entry name" value="ComB-like_sf"/>
</dbReference>
<keyword evidence="3" id="KW-1185">Reference proteome</keyword>
<dbReference type="EMBL" id="FOOK01000030">
    <property type="protein sequence ID" value="SFG38314.1"/>
    <property type="molecule type" value="Genomic_DNA"/>
</dbReference>
<sequence length="91" mass="10412">MYSQSPYMCRVEWGLRGAREAAERGDITVIVDVLSFSSTVVTAFHFTPWIFPHRRPGTDKRNGLRKNEKPPSSRTEKRPPNRAAPPYPPFP</sequence>
<name>A0A1I2RC96_9BACL</name>
<gene>
    <name evidence="2" type="ORF">SAMN04488025_1307</name>
</gene>
<feature type="compositionally biased region" description="Pro residues" evidence="1">
    <location>
        <begin position="82"/>
        <end position="91"/>
    </location>
</feature>
<accession>A0A1I2RC96</accession>
<evidence type="ECO:0000256" key="1">
    <source>
        <dbReference type="SAM" id="MobiDB-lite"/>
    </source>
</evidence>
<reference evidence="2 3" key="1">
    <citation type="submission" date="2016-10" db="EMBL/GenBank/DDBJ databases">
        <authorList>
            <person name="de Groot N.N."/>
        </authorList>
    </citation>
    <scope>NUCLEOTIDE SEQUENCE [LARGE SCALE GENOMIC DNA]</scope>
    <source>
        <strain evidence="2 3">DSM 44945</strain>
    </source>
</reference>
<dbReference type="Proteomes" id="UP000198661">
    <property type="component" value="Unassembled WGS sequence"/>
</dbReference>
<dbReference type="GO" id="GO:0000287">
    <property type="term" value="F:magnesium ion binding"/>
    <property type="evidence" value="ECO:0007669"/>
    <property type="project" value="InterPro"/>
</dbReference>
<dbReference type="Gene3D" id="3.90.1560.10">
    <property type="entry name" value="ComB-like"/>
    <property type="match status" value="1"/>
</dbReference>
<evidence type="ECO:0000313" key="2">
    <source>
        <dbReference type="EMBL" id="SFG38314.1"/>
    </source>
</evidence>
<feature type="compositionally biased region" description="Basic and acidic residues" evidence="1">
    <location>
        <begin position="56"/>
        <end position="79"/>
    </location>
</feature>
<dbReference type="GO" id="GO:0050532">
    <property type="term" value="F:2-phosphosulfolactate phosphatase activity"/>
    <property type="evidence" value="ECO:0007669"/>
    <property type="project" value="InterPro"/>
</dbReference>
<evidence type="ECO:0000313" key="3">
    <source>
        <dbReference type="Proteomes" id="UP000198661"/>
    </source>
</evidence>
<feature type="region of interest" description="Disordered" evidence="1">
    <location>
        <begin position="53"/>
        <end position="91"/>
    </location>
</feature>
<dbReference type="STRING" id="201973.SAMN04488025_1307"/>
<dbReference type="SUPFAM" id="SSF142823">
    <property type="entry name" value="ComB-like"/>
    <property type="match status" value="1"/>
</dbReference>
<proteinExistence type="predicted"/>